<dbReference type="InParanoid" id="A0A0R0K0X6"/>
<evidence type="ECO:0000313" key="3">
    <source>
        <dbReference type="Proteomes" id="UP000008827"/>
    </source>
</evidence>
<reference evidence="1" key="3">
    <citation type="submission" date="2018-07" db="EMBL/GenBank/DDBJ databases">
        <title>WGS assembly of Glycine max.</title>
        <authorList>
            <person name="Schmutz J."/>
            <person name="Cannon S."/>
            <person name="Schlueter J."/>
            <person name="Ma J."/>
            <person name="Mitros T."/>
            <person name="Nelson W."/>
            <person name="Hyten D."/>
            <person name="Song Q."/>
            <person name="Thelen J."/>
            <person name="Cheng J."/>
            <person name="Xu D."/>
            <person name="Hellsten U."/>
            <person name="May G."/>
            <person name="Yu Y."/>
            <person name="Sakurai T."/>
            <person name="Umezawa T."/>
            <person name="Bhattacharyya M."/>
            <person name="Sandhu D."/>
            <person name="Valliyodan B."/>
            <person name="Lindquist E."/>
            <person name="Peto M."/>
            <person name="Grant D."/>
            <person name="Shu S."/>
            <person name="Goodstein D."/>
            <person name="Barry K."/>
            <person name="Futrell-Griggs M."/>
            <person name="Abernathy B."/>
            <person name="Du J."/>
            <person name="Tian Z."/>
            <person name="Zhu L."/>
            <person name="Gill N."/>
            <person name="Joshi T."/>
            <person name="Libault M."/>
            <person name="Sethuraman A."/>
            <person name="Zhang X."/>
            <person name="Shinozaki K."/>
            <person name="Nguyen H."/>
            <person name="Wing R."/>
            <person name="Cregan P."/>
            <person name="Specht J."/>
            <person name="Grimwood J."/>
            <person name="Rokhsar D."/>
            <person name="Stacey G."/>
            <person name="Shoemaker R."/>
            <person name="Jackson S."/>
        </authorList>
    </citation>
    <scope>NUCLEOTIDE SEQUENCE</scope>
    <source>
        <tissue evidence="1">Callus</tissue>
    </source>
</reference>
<dbReference type="Gramene" id="KRH57572">
    <property type="protein sequence ID" value="KRH57572"/>
    <property type="gene ID" value="GLYMA_05G069600"/>
</dbReference>
<evidence type="ECO:0000313" key="1">
    <source>
        <dbReference type="EMBL" id="KRH57572.1"/>
    </source>
</evidence>
<organism evidence="1">
    <name type="scientific">Glycine max</name>
    <name type="common">Soybean</name>
    <name type="synonym">Glycine hispida</name>
    <dbReference type="NCBI Taxonomy" id="3847"/>
    <lineage>
        <taxon>Eukaryota</taxon>
        <taxon>Viridiplantae</taxon>
        <taxon>Streptophyta</taxon>
        <taxon>Embryophyta</taxon>
        <taxon>Tracheophyta</taxon>
        <taxon>Spermatophyta</taxon>
        <taxon>Magnoliopsida</taxon>
        <taxon>eudicotyledons</taxon>
        <taxon>Gunneridae</taxon>
        <taxon>Pentapetalae</taxon>
        <taxon>rosids</taxon>
        <taxon>fabids</taxon>
        <taxon>Fabales</taxon>
        <taxon>Fabaceae</taxon>
        <taxon>Papilionoideae</taxon>
        <taxon>50 kb inversion clade</taxon>
        <taxon>NPAAA clade</taxon>
        <taxon>indigoferoid/millettioid clade</taxon>
        <taxon>Phaseoleae</taxon>
        <taxon>Glycine</taxon>
        <taxon>Glycine subgen. Soja</taxon>
    </lineage>
</organism>
<sequence length="165" mass="19588">MYQHYLEDKKAKQDKRDYKVHNLHTMSTNITLTQQPQHSRPEKYKSFFFDKDGKSKWIAASVHPAGFPTRIPLLFNLTLQNMQNQQISSQMIFLQNQTKTFHHSFLVPSFWLNDYSDGFSVCLWTFMSSSFHFCSSMCIPIRLQCRIHFLPQFPKVHCIDIKLHI</sequence>
<dbReference type="AlphaFoldDB" id="A0A0R0K0X6"/>
<evidence type="ECO:0000313" key="2">
    <source>
        <dbReference type="EnsemblPlants" id="KRH57572"/>
    </source>
</evidence>
<gene>
    <name evidence="1" type="ORF">GLYMA_05G069600</name>
</gene>
<dbReference type="Proteomes" id="UP000008827">
    <property type="component" value="Chromosome 5"/>
</dbReference>
<protein>
    <submittedName>
        <fullName evidence="1 2">Uncharacterized protein</fullName>
    </submittedName>
</protein>
<dbReference type="EnsemblPlants" id="KRH57572">
    <property type="protein sequence ID" value="KRH57572"/>
    <property type="gene ID" value="GLYMA_05G069600"/>
</dbReference>
<proteinExistence type="predicted"/>
<accession>A0A0R0K0X6</accession>
<keyword evidence="3" id="KW-1185">Reference proteome</keyword>
<reference evidence="2" key="2">
    <citation type="submission" date="2018-02" db="UniProtKB">
        <authorList>
            <consortium name="EnsemblPlants"/>
        </authorList>
    </citation>
    <scope>IDENTIFICATION</scope>
    <source>
        <strain evidence="2">Williams 82</strain>
    </source>
</reference>
<dbReference type="PaxDb" id="3847-GLYMA05G06001.1"/>
<dbReference type="EMBL" id="CM000838">
    <property type="protein sequence ID" value="KRH57572.1"/>
    <property type="molecule type" value="Genomic_DNA"/>
</dbReference>
<name>A0A0R0K0X6_SOYBN</name>
<reference evidence="1 2" key="1">
    <citation type="journal article" date="2010" name="Nature">
        <title>Genome sequence of the palaeopolyploid soybean.</title>
        <authorList>
            <person name="Schmutz J."/>
            <person name="Cannon S.B."/>
            <person name="Schlueter J."/>
            <person name="Ma J."/>
            <person name="Mitros T."/>
            <person name="Nelson W."/>
            <person name="Hyten D.L."/>
            <person name="Song Q."/>
            <person name="Thelen J.J."/>
            <person name="Cheng J."/>
            <person name="Xu D."/>
            <person name="Hellsten U."/>
            <person name="May G.D."/>
            <person name="Yu Y."/>
            <person name="Sakurai T."/>
            <person name="Umezawa T."/>
            <person name="Bhattacharyya M.K."/>
            <person name="Sandhu D."/>
            <person name="Valliyodan B."/>
            <person name="Lindquist E."/>
            <person name="Peto M."/>
            <person name="Grant D."/>
            <person name="Shu S."/>
            <person name="Goodstein D."/>
            <person name="Barry K."/>
            <person name="Futrell-Griggs M."/>
            <person name="Abernathy B."/>
            <person name="Du J."/>
            <person name="Tian Z."/>
            <person name="Zhu L."/>
            <person name="Gill N."/>
            <person name="Joshi T."/>
            <person name="Libault M."/>
            <person name="Sethuraman A."/>
            <person name="Zhang X.-C."/>
            <person name="Shinozaki K."/>
            <person name="Nguyen H.T."/>
            <person name="Wing R.A."/>
            <person name="Cregan P."/>
            <person name="Specht J."/>
            <person name="Grimwood J."/>
            <person name="Rokhsar D."/>
            <person name="Stacey G."/>
            <person name="Shoemaker R.C."/>
            <person name="Jackson S.A."/>
        </authorList>
    </citation>
    <scope>NUCLEOTIDE SEQUENCE [LARGE SCALE GENOMIC DNA]</scope>
    <source>
        <strain evidence="2">cv. Williams 82</strain>
        <tissue evidence="1">Callus</tissue>
    </source>
</reference>